<dbReference type="PANTHER" id="PTHR46554">
    <property type="entry name" value="MEDIATOR OF RNA POLYMERASE II TRANSCRIPTION SUBUNIT 26A-RELATED"/>
    <property type="match status" value="1"/>
</dbReference>
<sequence>MSSAPAGSLLCDGIGLSAAGDGEAAEALMREESQSITGEVMRIKEAISKKKDYVETKIGRAVNPWRKHDNKDIRLLVRALINGWKVKVDEWLKTTAAVTAADSSPDSINPSVVDDDDDGGLPSPPLEEEAFNFSSNYDFQFSEIFDGLDDDGNCIFFVGDSCGKSTSEGTMSSEEHELKTKEELLRQQVVEEKPEKPHPTPNSQFKLDTQDVSIVEKSKLSDELSIQAKLELSKRKLREGYQLAENAKRKRRIQLVELHDLPLEASKKLHDLPKCSGTELPAACDGEAAEALMEGNENRSFAGEVTRIKELECLLIALILAVR</sequence>
<dbReference type="STRING" id="1088818.A0A2I0BGB7"/>
<gene>
    <name evidence="4" type="primary">MED26B</name>
    <name evidence="4" type="ORF">AXF42_Ash003504</name>
</gene>
<evidence type="ECO:0000256" key="2">
    <source>
        <dbReference type="SAM" id="MobiDB-lite"/>
    </source>
</evidence>
<dbReference type="EMBL" id="KZ451885">
    <property type="protein sequence ID" value="PKA66847.1"/>
    <property type="molecule type" value="Genomic_DNA"/>
</dbReference>
<dbReference type="OrthoDB" id="44867at2759"/>
<organism evidence="4 5">
    <name type="scientific">Apostasia shenzhenica</name>
    <dbReference type="NCBI Taxonomy" id="1088818"/>
    <lineage>
        <taxon>Eukaryota</taxon>
        <taxon>Viridiplantae</taxon>
        <taxon>Streptophyta</taxon>
        <taxon>Embryophyta</taxon>
        <taxon>Tracheophyta</taxon>
        <taxon>Spermatophyta</taxon>
        <taxon>Magnoliopsida</taxon>
        <taxon>Liliopsida</taxon>
        <taxon>Asparagales</taxon>
        <taxon>Orchidaceae</taxon>
        <taxon>Apostasioideae</taxon>
        <taxon>Apostasia</taxon>
    </lineage>
</organism>
<reference evidence="4 5" key="1">
    <citation type="journal article" date="2017" name="Nature">
        <title>The Apostasia genome and the evolution of orchids.</title>
        <authorList>
            <person name="Zhang G.Q."/>
            <person name="Liu K.W."/>
            <person name="Li Z."/>
            <person name="Lohaus R."/>
            <person name="Hsiao Y.Y."/>
            <person name="Niu S.C."/>
            <person name="Wang J.Y."/>
            <person name="Lin Y.C."/>
            <person name="Xu Q."/>
            <person name="Chen L.J."/>
            <person name="Yoshida K."/>
            <person name="Fujiwara S."/>
            <person name="Wang Z.W."/>
            <person name="Zhang Y.Q."/>
            <person name="Mitsuda N."/>
            <person name="Wang M."/>
            <person name="Liu G.H."/>
            <person name="Pecoraro L."/>
            <person name="Huang H.X."/>
            <person name="Xiao X.J."/>
            <person name="Lin M."/>
            <person name="Wu X.Y."/>
            <person name="Wu W.L."/>
            <person name="Chen Y.Y."/>
            <person name="Chang S.B."/>
            <person name="Sakamoto S."/>
            <person name="Ohme-Takagi M."/>
            <person name="Yagi M."/>
            <person name="Zeng S.J."/>
            <person name="Shen C.Y."/>
            <person name="Yeh C.M."/>
            <person name="Luo Y.B."/>
            <person name="Tsai W.C."/>
            <person name="Van de Peer Y."/>
            <person name="Liu Z.J."/>
        </authorList>
    </citation>
    <scope>NUCLEOTIDE SEQUENCE [LARGE SCALE GENOMIC DNA]</scope>
    <source>
        <strain evidence="5">cv. Shenzhen</strain>
        <tissue evidence="4">Stem</tissue>
    </source>
</reference>
<keyword evidence="1" id="KW-0539">Nucleus</keyword>
<feature type="domain" description="TFIIS N-terminal" evidence="3">
    <location>
        <begin position="1"/>
        <end position="91"/>
    </location>
</feature>
<dbReference type="GO" id="GO:0005634">
    <property type="term" value="C:nucleus"/>
    <property type="evidence" value="ECO:0007669"/>
    <property type="project" value="UniProtKB-SubCell"/>
</dbReference>
<feature type="region of interest" description="Disordered" evidence="2">
    <location>
        <begin position="100"/>
        <end position="126"/>
    </location>
</feature>
<proteinExistence type="predicted"/>
<keyword evidence="5" id="KW-1185">Reference proteome</keyword>
<dbReference type="SUPFAM" id="SSF47676">
    <property type="entry name" value="Conserved domain common to transcription factors TFIIS, elongin A, CRSP70"/>
    <property type="match status" value="1"/>
</dbReference>
<dbReference type="InterPro" id="IPR017923">
    <property type="entry name" value="TFIIS_N"/>
</dbReference>
<dbReference type="InterPro" id="IPR035441">
    <property type="entry name" value="TFIIS/LEDGF_dom_sf"/>
</dbReference>
<dbReference type="Pfam" id="PF08711">
    <property type="entry name" value="Med26"/>
    <property type="match status" value="1"/>
</dbReference>
<dbReference type="PROSITE" id="PS51319">
    <property type="entry name" value="TFIIS_N"/>
    <property type="match status" value="1"/>
</dbReference>
<evidence type="ECO:0000313" key="5">
    <source>
        <dbReference type="Proteomes" id="UP000236161"/>
    </source>
</evidence>
<dbReference type="Gene3D" id="1.20.930.10">
    <property type="entry name" value="Conserved domain common to transcription factors TFIIS, elongin A, CRSP70"/>
    <property type="match status" value="1"/>
</dbReference>
<dbReference type="Proteomes" id="UP000236161">
    <property type="component" value="Unassembled WGS sequence"/>
</dbReference>
<comment type="subcellular location">
    <subcellularLocation>
        <location evidence="1">Nucleus</location>
    </subcellularLocation>
</comment>
<protein>
    <submittedName>
        <fullName evidence="4">Putative mediator of RNA polymerase II transcription subunit 26b</fullName>
    </submittedName>
</protein>
<dbReference type="AlphaFoldDB" id="A0A2I0BGB7"/>
<dbReference type="PANTHER" id="PTHR46554:SF2">
    <property type="entry name" value="TFIIS N-TERMINAL DOMAIN-CONTAINING PROTEIN"/>
    <property type="match status" value="1"/>
</dbReference>
<evidence type="ECO:0000313" key="4">
    <source>
        <dbReference type="EMBL" id="PKA66847.1"/>
    </source>
</evidence>
<name>A0A2I0BGB7_9ASPA</name>
<accession>A0A2I0BGB7</accession>
<evidence type="ECO:0000256" key="1">
    <source>
        <dbReference type="PROSITE-ProRule" id="PRU00649"/>
    </source>
</evidence>
<evidence type="ECO:0000259" key="3">
    <source>
        <dbReference type="PROSITE" id="PS51319"/>
    </source>
</evidence>
<feature type="compositionally biased region" description="Low complexity" evidence="2">
    <location>
        <begin position="102"/>
        <end position="112"/>
    </location>
</feature>